<evidence type="ECO:0000313" key="2">
    <source>
        <dbReference type="Proteomes" id="UP000226192"/>
    </source>
</evidence>
<name>A0A2C5YEH7_9HYPO</name>
<protein>
    <submittedName>
        <fullName evidence="1">Uncharacterized protein</fullName>
    </submittedName>
</protein>
<gene>
    <name evidence="1" type="ORF">CDD81_1778</name>
</gene>
<dbReference type="AlphaFoldDB" id="A0A2C5YEH7"/>
<accession>A0A2C5YEH7</accession>
<organism evidence="1 2">
    <name type="scientific">Ophiocordyceps australis</name>
    <dbReference type="NCBI Taxonomy" id="1399860"/>
    <lineage>
        <taxon>Eukaryota</taxon>
        <taxon>Fungi</taxon>
        <taxon>Dikarya</taxon>
        <taxon>Ascomycota</taxon>
        <taxon>Pezizomycotina</taxon>
        <taxon>Sordariomycetes</taxon>
        <taxon>Hypocreomycetidae</taxon>
        <taxon>Hypocreales</taxon>
        <taxon>Ophiocordycipitaceae</taxon>
        <taxon>Ophiocordyceps</taxon>
    </lineage>
</organism>
<evidence type="ECO:0000313" key="1">
    <source>
        <dbReference type="EMBL" id="PHH65692.1"/>
    </source>
</evidence>
<proteinExistence type="predicted"/>
<keyword evidence="2" id="KW-1185">Reference proteome</keyword>
<sequence>MAIIFAHITVLVITSGLFLTRTRHSFLSNAWPTIAQVSVIEEAQRVLDPDLTDLEVFKQLKTQKLHEMTCRMRRRNGLLEAESHGSQEALKR</sequence>
<dbReference type="OrthoDB" id="5428040at2759"/>
<dbReference type="EMBL" id="NJET01000015">
    <property type="protein sequence ID" value="PHH65692.1"/>
    <property type="molecule type" value="Genomic_DNA"/>
</dbReference>
<reference evidence="1 2" key="1">
    <citation type="submission" date="2017-06" db="EMBL/GenBank/DDBJ databases">
        <title>Ant-infecting Ophiocordyceps genomes reveal a high diversity of potential behavioral manipulation genes and a possible major role for enterotoxins.</title>
        <authorList>
            <person name="De Bekker C."/>
            <person name="Evans H.C."/>
            <person name="Brachmann A."/>
            <person name="Hughes D.P."/>
        </authorList>
    </citation>
    <scope>NUCLEOTIDE SEQUENCE [LARGE SCALE GENOMIC DNA]</scope>
    <source>
        <strain evidence="1 2">Map64</strain>
    </source>
</reference>
<dbReference type="Proteomes" id="UP000226192">
    <property type="component" value="Unassembled WGS sequence"/>
</dbReference>
<comment type="caution">
    <text evidence="1">The sequence shown here is derived from an EMBL/GenBank/DDBJ whole genome shotgun (WGS) entry which is preliminary data.</text>
</comment>